<keyword evidence="2" id="KW-1133">Transmembrane helix</keyword>
<keyword evidence="2" id="KW-0812">Transmembrane</keyword>
<evidence type="ECO:0000313" key="4">
    <source>
        <dbReference type="Proteomes" id="UP000186465"/>
    </source>
</evidence>
<dbReference type="EMBL" id="MPDM01000003">
    <property type="protein sequence ID" value="OKL49927.1"/>
    <property type="molecule type" value="Genomic_DNA"/>
</dbReference>
<name>A0A1Q5PQT7_9ACTO</name>
<proteinExistence type="predicted"/>
<accession>A0A1Q5PQT7</accession>
<keyword evidence="2" id="KW-0472">Membrane</keyword>
<reference evidence="4" key="1">
    <citation type="submission" date="2016-11" db="EMBL/GenBank/DDBJ databases">
        <title>Actinomyces gypaetusis sp. nov. isolated from Gypaetus barbatus in Qinghai Tibet Plateau China.</title>
        <authorList>
            <person name="Meng X."/>
        </authorList>
    </citation>
    <scope>NUCLEOTIDE SEQUENCE [LARGE SCALE GENOMIC DNA]</scope>
    <source>
        <strain evidence="4">DSM 15383</strain>
    </source>
</reference>
<dbReference type="RefSeq" id="WP_075361251.1">
    <property type="nucleotide sequence ID" value="NZ_MPDM01000003.1"/>
</dbReference>
<feature type="compositionally biased region" description="Basic and acidic residues" evidence="1">
    <location>
        <begin position="56"/>
        <end position="69"/>
    </location>
</feature>
<feature type="transmembrane region" description="Helical" evidence="2">
    <location>
        <begin position="132"/>
        <end position="155"/>
    </location>
</feature>
<evidence type="ECO:0000313" key="3">
    <source>
        <dbReference type="EMBL" id="OKL49927.1"/>
    </source>
</evidence>
<evidence type="ECO:0000256" key="1">
    <source>
        <dbReference type="SAM" id="MobiDB-lite"/>
    </source>
</evidence>
<protein>
    <recommendedName>
        <fullName evidence="5">DUF3043 domain-containing protein</fullName>
    </recommendedName>
</protein>
<organism evidence="3 4">
    <name type="scientific">Boudabousia marimammalium</name>
    <dbReference type="NCBI Taxonomy" id="156892"/>
    <lineage>
        <taxon>Bacteria</taxon>
        <taxon>Bacillati</taxon>
        <taxon>Actinomycetota</taxon>
        <taxon>Actinomycetes</taxon>
        <taxon>Actinomycetales</taxon>
        <taxon>Actinomycetaceae</taxon>
        <taxon>Boudabousia</taxon>
    </lineage>
</organism>
<dbReference type="AlphaFoldDB" id="A0A1Q5PQT7"/>
<feature type="region of interest" description="Disordered" evidence="1">
    <location>
        <begin position="1"/>
        <end position="69"/>
    </location>
</feature>
<dbReference type="STRING" id="156892.BM477_03210"/>
<feature type="compositionally biased region" description="Basic and acidic residues" evidence="1">
    <location>
        <begin position="1"/>
        <end position="11"/>
    </location>
</feature>
<evidence type="ECO:0008006" key="5">
    <source>
        <dbReference type="Google" id="ProtNLM"/>
    </source>
</evidence>
<gene>
    <name evidence="3" type="ORF">BM477_03210</name>
</gene>
<dbReference type="Pfam" id="PF11241">
    <property type="entry name" value="DUF3043"/>
    <property type="match status" value="1"/>
</dbReference>
<dbReference type="OrthoDB" id="5194448at2"/>
<keyword evidence="4" id="KW-1185">Reference proteome</keyword>
<sequence length="203" mass="24241">MTVFGKKKESASESPVEETQSSKVGKGRPTPKRKEAEAARRRPVIVGDPKQRRKLSKEERKRERERRDAIYARQQEAMRVGDERYLPARDKGKPRRFMRDFVDSRYTVAEWMIPVAVLSLFASMLLVNRQNIHLYVVYGTYLVFLFAILESILYWSRAKKQMETNHPKWEIPPHSWWYMFSRMLMPRRWRRPNALANRGEKPE</sequence>
<dbReference type="Proteomes" id="UP000186465">
    <property type="component" value="Unassembled WGS sequence"/>
</dbReference>
<comment type="caution">
    <text evidence="3">The sequence shown here is derived from an EMBL/GenBank/DDBJ whole genome shotgun (WGS) entry which is preliminary data.</text>
</comment>
<dbReference type="InterPro" id="IPR021403">
    <property type="entry name" value="DUF3043"/>
</dbReference>
<feature type="transmembrane region" description="Helical" evidence="2">
    <location>
        <begin position="106"/>
        <end position="126"/>
    </location>
</feature>
<evidence type="ECO:0000256" key="2">
    <source>
        <dbReference type="SAM" id="Phobius"/>
    </source>
</evidence>